<dbReference type="SUPFAM" id="SSF55282">
    <property type="entry name" value="RL5-like"/>
    <property type="match status" value="1"/>
</dbReference>
<dbReference type="PANTHER" id="PTHR38816">
    <property type="entry name" value="EXOSOME SUBUNIT, DUF54 FAMILY-RELATED"/>
    <property type="match status" value="1"/>
</dbReference>
<evidence type="ECO:0000313" key="1">
    <source>
        <dbReference type="EMBL" id="AIF16919.1"/>
    </source>
</evidence>
<dbReference type="Gene3D" id="3.30.1440.10">
    <property type="match status" value="1"/>
</dbReference>
<name>A0A075HM26_9ARCH</name>
<proteinExistence type="predicted"/>
<dbReference type="InterPro" id="IPR022803">
    <property type="entry name" value="Ribosomal_uL5_dom_sf"/>
</dbReference>
<dbReference type="EMBL" id="KF901068">
    <property type="protein sequence ID" value="AIF16919.1"/>
    <property type="molecule type" value="Genomic_DNA"/>
</dbReference>
<sequence length="141" mass="16724">MTRKIVAKIVMILHATEDYRKIYDTLYDIFGIEKDKISLDKLSGHFGNPIFMLSVEMKKKYAEGFLKKMVLVISKTQMTDILEDLEERINDATLYLRFSKQKFIKKTLILEEKDPIRISIYTPVYVKKELYSTYRKLLTIK</sequence>
<accession>A0A075HM26</accession>
<dbReference type="AlphaFoldDB" id="A0A075HM26"/>
<dbReference type="PANTHER" id="PTHR38816:SF1">
    <property type="entry name" value="EXOSOME SUBUNIT"/>
    <property type="match status" value="1"/>
</dbReference>
<dbReference type="Pfam" id="PF01877">
    <property type="entry name" value="RNA_binding"/>
    <property type="match status" value="1"/>
</dbReference>
<organism evidence="1">
    <name type="scientific">uncultured marine thaumarchaeote KM3_75_F03</name>
    <dbReference type="NCBI Taxonomy" id="1456279"/>
    <lineage>
        <taxon>Archaea</taxon>
        <taxon>Nitrososphaerota</taxon>
        <taxon>environmental samples</taxon>
    </lineage>
</organism>
<reference evidence="1" key="1">
    <citation type="journal article" date="2014" name="Genome Biol. Evol.">
        <title>Pangenome evidence for extensive interdomain horizontal transfer affecting lineage core and shell genes in uncultured planktonic thaumarchaeota and euryarchaeota.</title>
        <authorList>
            <person name="Deschamps P."/>
            <person name="Zivanovic Y."/>
            <person name="Moreira D."/>
            <person name="Rodriguez-Valera F."/>
            <person name="Lopez-Garcia P."/>
        </authorList>
    </citation>
    <scope>NUCLEOTIDE SEQUENCE</scope>
</reference>
<dbReference type="InterPro" id="IPR002739">
    <property type="entry name" value="PAB1135-like"/>
</dbReference>
<protein>
    <submittedName>
        <fullName evidence="1">Putative exosome subunit</fullName>
    </submittedName>
</protein>